<evidence type="ECO:0000256" key="1">
    <source>
        <dbReference type="SAM" id="MobiDB-lite"/>
    </source>
</evidence>
<sequence length="79" mass="8770">MDQNKEKLEKVNVEPISAQEKQHEKKEIMDAAKRASKGASAKSSAGDELDGVETISREQAMDEMRKAAQKVKNANKRQA</sequence>
<dbReference type="Proteomes" id="UP000287188">
    <property type="component" value="Unassembled WGS sequence"/>
</dbReference>
<evidence type="ECO:0000313" key="2">
    <source>
        <dbReference type="EMBL" id="GCE19845.1"/>
    </source>
</evidence>
<feature type="compositionally biased region" description="Low complexity" evidence="1">
    <location>
        <begin position="37"/>
        <end position="46"/>
    </location>
</feature>
<dbReference type="RefSeq" id="WP_126551650.1">
    <property type="nucleotide sequence ID" value="NZ_BIFS01000001.1"/>
</dbReference>
<reference evidence="3" key="1">
    <citation type="submission" date="2018-12" db="EMBL/GenBank/DDBJ databases">
        <title>Tengunoibacter tsumagoiensis gen. nov., sp. nov., Dictyobacter kobayashii sp. nov., D. alpinus sp. nov., and D. joshuensis sp. nov. and description of Dictyobacteraceae fam. nov. within the order Ktedonobacterales isolated from Tengu-no-mugimeshi.</title>
        <authorList>
            <person name="Wang C.M."/>
            <person name="Zheng Y."/>
            <person name="Sakai Y."/>
            <person name="Toyoda A."/>
            <person name="Minakuchi Y."/>
            <person name="Abe K."/>
            <person name="Yokota A."/>
            <person name="Yabe S."/>
        </authorList>
    </citation>
    <scope>NUCLEOTIDE SEQUENCE [LARGE SCALE GENOMIC DNA]</scope>
    <source>
        <strain evidence="3">Uno11</strain>
    </source>
</reference>
<accession>A0A402ALD3</accession>
<protein>
    <submittedName>
        <fullName evidence="2">Uncharacterized protein</fullName>
    </submittedName>
</protein>
<proteinExistence type="predicted"/>
<gene>
    <name evidence="2" type="ORF">KDK_36450</name>
</gene>
<dbReference type="AlphaFoldDB" id="A0A402ALD3"/>
<feature type="compositionally biased region" description="Basic and acidic residues" evidence="1">
    <location>
        <begin position="1"/>
        <end position="12"/>
    </location>
</feature>
<feature type="compositionally biased region" description="Basic and acidic residues" evidence="1">
    <location>
        <begin position="20"/>
        <end position="33"/>
    </location>
</feature>
<feature type="compositionally biased region" description="Basic and acidic residues" evidence="1">
    <location>
        <begin position="55"/>
        <end position="66"/>
    </location>
</feature>
<feature type="region of interest" description="Disordered" evidence="1">
    <location>
        <begin position="1"/>
        <end position="79"/>
    </location>
</feature>
<feature type="compositionally biased region" description="Basic residues" evidence="1">
    <location>
        <begin position="67"/>
        <end position="79"/>
    </location>
</feature>
<dbReference type="EMBL" id="BIFS01000001">
    <property type="protein sequence ID" value="GCE19845.1"/>
    <property type="molecule type" value="Genomic_DNA"/>
</dbReference>
<keyword evidence="3" id="KW-1185">Reference proteome</keyword>
<evidence type="ECO:0000313" key="3">
    <source>
        <dbReference type="Proteomes" id="UP000287188"/>
    </source>
</evidence>
<comment type="caution">
    <text evidence="2">The sequence shown here is derived from an EMBL/GenBank/DDBJ whole genome shotgun (WGS) entry which is preliminary data.</text>
</comment>
<name>A0A402ALD3_9CHLR</name>
<organism evidence="2 3">
    <name type="scientific">Dictyobacter kobayashii</name>
    <dbReference type="NCBI Taxonomy" id="2014872"/>
    <lineage>
        <taxon>Bacteria</taxon>
        <taxon>Bacillati</taxon>
        <taxon>Chloroflexota</taxon>
        <taxon>Ktedonobacteria</taxon>
        <taxon>Ktedonobacterales</taxon>
        <taxon>Dictyobacteraceae</taxon>
        <taxon>Dictyobacter</taxon>
    </lineage>
</organism>